<dbReference type="OrthoDB" id="8063726at2759"/>
<dbReference type="EMBL" id="BGPR01098430">
    <property type="protein sequence ID" value="GBM49220.1"/>
    <property type="molecule type" value="Genomic_DNA"/>
</dbReference>
<protein>
    <submittedName>
        <fullName evidence="1">Uncharacterized protein</fullName>
    </submittedName>
</protein>
<dbReference type="Proteomes" id="UP000499080">
    <property type="component" value="Unassembled WGS sequence"/>
</dbReference>
<comment type="caution">
    <text evidence="1">The sequence shown here is derived from an EMBL/GenBank/DDBJ whole genome shotgun (WGS) entry which is preliminary data.</text>
</comment>
<evidence type="ECO:0000313" key="2">
    <source>
        <dbReference type="Proteomes" id="UP000499080"/>
    </source>
</evidence>
<name>A0A4Y2G676_ARAVE</name>
<organism evidence="1 2">
    <name type="scientific">Araneus ventricosus</name>
    <name type="common">Orbweaver spider</name>
    <name type="synonym">Epeira ventricosa</name>
    <dbReference type="NCBI Taxonomy" id="182803"/>
    <lineage>
        <taxon>Eukaryota</taxon>
        <taxon>Metazoa</taxon>
        <taxon>Ecdysozoa</taxon>
        <taxon>Arthropoda</taxon>
        <taxon>Chelicerata</taxon>
        <taxon>Arachnida</taxon>
        <taxon>Araneae</taxon>
        <taxon>Araneomorphae</taxon>
        <taxon>Entelegynae</taxon>
        <taxon>Araneoidea</taxon>
        <taxon>Araneidae</taxon>
        <taxon>Araneus</taxon>
    </lineage>
</organism>
<gene>
    <name evidence="1" type="ORF">AVEN_91214_1</name>
</gene>
<keyword evidence="2" id="KW-1185">Reference proteome</keyword>
<dbReference type="AlphaFoldDB" id="A0A4Y2G676"/>
<evidence type="ECO:0000313" key="1">
    <source>
        <dbReference type="EMBL" id="GBM49220.1"/>
    </source>
</evidence>
<proteinExistence type="predicted"/>
<feature type="non-terminal residue" evidence="1">
    <location>
        <position position="1"/>
    </location>
</feature>
<accession>A0A4Y2G676</accession>
<sequence length="117" mass="12937">SLEAATSTTSAEIRHWACTEGQPSKLRPLRKTCGRLAERRMPSLNKAPEEGLKASALSGRENGLDMEGLICGVPCLMLVDTGTNEIRLARELKKRFIYTAPNISFKVSAYVRKPIFD</sequence>
<reference evidence="1 2" key="1">
    <citation type="journal article" date="2019" name="Sci. Rep.">
        <title>Orb-weaving spider Araneus ventricosus genome elucidates the spidroin gene catalogue.</title>
        <authorList>
            <person name="Kono N."/>
            <person name="Nakamura H."/>
            <person name="Ohtoshi R."/>
            <person name="Moran D.A.P."/>
            <person name="Shinohara A."/>
            <person name="Yoshida Y."/>
            <person name="Fujiwara M."/>
            <person name="Mori M."/>
            <person name="Tomita M."/>
            <person name="Arakawa K."/>
        </authorList>
    </citation>
    <scope>NUCLEOTIDE SEQUENCE [LARGE SCALE GENOMIC DNA]</scope>
</reference>